<accession>A0ABT2W9L7</accession>
<gene>
    <name evidence="1" type="ORF">NZ698_16990</name>
</gene>
<evidence type="ECO:0000313" key="2">
    <source>
        <dbReference type="Proteomes" id="UP001208649"/>
    </source>
</evidence>
<comment type="caution">
    <text evidence="1">The sequence shown here is derived from an EMBL/GenBank/DDBJ whole genome shotgun (WGS) entry which is preliminary data.</text>
</comment>
<organism evidence="1 2">
    <name type="scientific">Chryseobacterium edaphi</name>
    <dbReference type="NCBI Taxonomy" id="2976532"/>
    <lineage>
        <taxon>Bacteria</taxon>
        <taxon>Pseudomonadati</taxon>
        <taxon>Bacteroidota</taxon>
        <taxon>Flavobacteriia</taxon>
        <taxon>Flavobacteriales</taxon>
        <taxon>Weeksellaceae</taxon>
        <taxon>Chryseobacterium group</taxon>
        <taxon>Chryseobacterium</taxon>
    </lineage>
</organism>
<sequence length="225" mass="26590">MRNIIKYFLLFFTVLISGQELKKDTLKYTDIETVIINDKDYEKIDYSFALKQEINFRLKSVNPYSGYEIGLRFNNNLKQKGRISNVILYLHKTESKVNLTNLEINFYKINPKTGLPEEKLNTQQIIYTPKNKRRGQVKINVENHHIPFSEEGVLVSVKWLPNEFKDVAVGPAIRLTNYTEKLTYVSFNNDMTKWNNRFNFSKKLDIYTNVMLGLEVYIKKKKKNE</sequence>
<name>A0ABT2W9L7_9FLAO</name>
<dbReference type="EMBL" id="JAOTEM010000005">
    <property type="protein sequence ID" value="MCU7618879.1"/>
    <property type="molecule type" value="Genomic_DNA"/>
</dbReference>
<evidence type="ECO:0000313" key="1">
    <source>
        <dbReference type="EMBL" id="MCU7618879.1"/>
    </source>
</evidence>
<keyword evidence="2" id="KW-1185">Reference proteome</keyword>
<protein>
    <submittedName>
        <fullName evidence="1">Uncharacterized protein</fullName>
    </submittedName>
</protein>
<dbReference type="Proteomes" id="UP001208649">
    <property type="component" value="Unassembled WGS sequence"/>
</dbReference>
<reference evidence="2" key="1">
    <citation type="submission" date="2023-07" db="EMBL/GenBank/DDBJ databases">
        <title>Chryseobacterium sp. strain PBS4-4 Genome sequencing and assembly.</title>
        <authorList>
            <person name="Jung Y."/>
        </authorList>
    </citation>
    <scope>NUCLEOTIDE SEQUENCE [LARGE SCALE GENOMIC DNA]</scope>
    <source>
        <strain evidence="2">PBS4-4</strain>
    </source>
</reference>
<proteinExistence type="predicted"/>
<dbReference type="RefSeq" id="WP_263004407.1">
    <property type="nucleotide sequence ID" value="NZ_JAOTEM010000005.1"/>
</dbReference>